<evidence type="ECO:0000256" key="5">
    <source>
        <dbReference type="ARBA" id="ARBA00023203"/>
    </source>
</evidence>
<gene>
    <name evidence="8" type="ORF">ZHD862_LOCUS13418</name>
</gene>
<dbReference type="GO" id="GO:0005938">
    <property type="term" value="C:cell cortex"/>
    <property type="evidence" value="ECO:0007669"/>
    <property type="project" value="TreeGrafter"/>
</dbReference>
<dbReference type="Gene3D" id="3.30.450.30">
    <property type="entry name" value="Dynein light chain 2a, cytoplasmic"/>
    <property type="match status" value="1"/>
</dbReference>
<dbReference type="Proteomes" id="UP000663864">
    <property type="component" value="Unassembled WGS sequence"/>
</dbReference>
<keyword evidence="5 7" id="KW-0009">Actin-binding</keyword>
<reference evidence="8" key="1">
    <citation type="submission" date="2021-02" db="EMBL/GenBank/DDBJ databases">
        <authorList>
            <person name="Nowell W R."/>
        </authorList>
    </citation>
    <scope>NUCLEOTIDE SEQUENCE</scope>
</reference>
<keyword evidence="6" id="KW-0206">Cytoskeleton</keyword>
<evidence type="ECO:0000256" key="6">
    <source>
        <dbReference type="ARBA" id="ARBA00023212"/>
    </source>
</evidence>
<dbReference type="GO" id="GO:0003785">
    <property type="term" value="F:actin monomer binding"/>
    <property type="evidence" value="ECO:0007669"/>
    <property type="project" value="TreeGrafter"/>
</dbReference>
<comment type="subunit">
    <text evidence="3">Occurs in many kinds of cells as a complex with monomeric actin in a 1:1 ratio.</text>
</comment>
<keyword evidence="4" id="KW-0963">Cytoplasm</keyword>
<dbReference type="Pfam" id="PF00235">
    <property type="entry name" value="Profilin"/>
    <property type="match status" value="1"/>
</dbReference>
<accession>A0A814I461</accession>
<dbReference type="PRINTS" id="PR00392">
    <property type="entry name" value="PROFILIN"/>
</dbReference>
<evidence type="ECO:0000256" key="4">
    <source>
        <dbReference type="ARBA" id="ARBA00022490"/>
    </source>
</evidence>
<dbReference type="AlphaFoldDB" id="A0A814I461"/>
<dbReference type="GO" id="GO:0005856">
    <property type="term" value="C:cytoskeleton"/>
    <property type="evidence" value="ECO:0007669"/>
    <property type="project" value="UniProtKB-SubCell"/>
</dbReference>
<comment type="subcellular location">
    <subcellularLocation>
        <location evidence="1">Cytoplasm</location>
        <location evidence="1">Cytoskeleton</location>
    </subcellularLocation>
</comment>
<evidence type="ECO:0000313" key="9">
    <source>
        <dbReference type="Proteomes" id="UP000663864"/>
    </source>
</evidence>
<dbReference type="SMART" id="SM00392">
    <property type="entry name" value="PROF"/>
    <property type="match status" value="1"/>
</dbReference>
<evidence type="ECO:0000256" key="7">
    <source>
        <dbReference type="RuleBase" id="RU003909"/>
    </source>
</evidence>
<dbReference type="InterPro" id="IPR036140">
    <property type="entry name" value="PFN_sf"/>
</dbReference>
<dbReference type="PANTHER" id="PTHR11604">
    <property type="entry name" value="PROFILIN"/>
    <property type="match status" value="1"/>
</dbReference>
<comment type="caution">
    <text evidence="8">The sequence shown here is derived from an EMBL/GenBank/DDBJ whole genome shotgun (WGS) entry which is preliminary data.</text>
</comment>
<dbReference type="InterPro" id="IPR048278">
    <property type="entry name" value="PFN"/>
</dbReference>
<name>A0A814I461_9BILA</name>
<dbReference type="SUPFAM" id="SSF55770">
    <property type="entry name" value="Profilin (actin-binding protein)"/>
    <property type="match status" value="1"/>
</dbReference>
<protein>
    <recommendedName>
        <fullName evidence="7">Profilin</fullName>
    </recommendedName>
</protein>
<comment type="similarity">
    <text evidence="2 7">Belongs to the profilin family.</text>
</comment>
<proteinExistence type="inferred from homology"/>
<sequence length="97" mass="10459">MTDDVNGDLLQQLRSLFKHHEKRSWQSYVDDQLVGAGLKSGAIIGLDGNTWATSPGFGLKPGEGRTIVALFENPQKVFANGVTVNGVKYVGIKVTIS</sequence>
<evidence type="ECO:0000256" key="2">
    <source>
        <dbReference type="ARBA" id="ARBA00010058"/>
    </source>
</evidence>
<dbReference type="EMBL" id="CAJNOT010000551">
    <property type="protein sequence ID" value="CAF1018674.1"/>
    <property type="molecule type" value="Genomic_DNA"/>
</dbReference>
<evidence type="ECO:0000313" key="8">
    <source>
        <dbReference type="EMBL" id="CAF1018674.1"/>
    </source>
</evidence>
<evidence type="ECO:0000256" key="1">
    <source>
        <dbReference type="ARBA" id="ARBA00004245"/>
    </source>
</evidence>
<evidence type="ECO:0000256" key="3">
    <source>
        <dbReference type="ARBA" id="ARBA00011583"/>
    </source>
</evidence>
<dbReference type="CDD" id="cd00148">
    <property type="entry name" value="PROF"/>
    <property type="match status" value="1"/>
</dbReference>
<organism evidence="8 9">
    <name type="scientific">Rotaria sordida</name>
    <dbReference type="NCBI Taxonomy" id="392033"/>
    <lineage>
        <taxon>Eukaryota</taxon>
        <taxon>Metazoa</taxon>
        <taxon>Spiralia</taxon>
        <taxon>Gnathifera</taxon>
        <taxon>Rotifera</taxon>
        <taxon>Eurotatoria</taxon>
        <taxon>Bdelloidea</taxon>
        <taxon>Philodinida</taxon>
        <taxon>Philodinidae</taxon>
        <taxon>Rotaria</taxon>
    </lineage>
</organism>
<dbReference type="InterPro" id="IPR005455">
    <property type="entry name" value="PFN_euk"/>
</dbReference>
<dbReference type="PANTHER" id="PTHR11604:SF0">
    <property type="entry name" value="PROFILIN"/>
    <property type="match status" value="1"/>
</dbReference>